<sequence>MLFASHWQVFLLLMQMPRYDLNASLPKALAYFTVSVQGLSRTHLYLWSQRSLQNGWLDLAVRPNALTSARANLGYNPDNDDKRGDDWNGENSSRFSRQRALPPSYEQDSASLDNVDHILDSIVRPYPAKTCGIPVRFEYDLPTGKFTYEWVVPRQGKATEESGVPSPEYTSIHFQPPLHYTATLTSQPTKRRCSIDHPRQEDPYPRCRSSD</sequence>
<comment type="caution">
    <text evidence="1">The sequence shown here is derived from an EMBL/GenBank/DDBJ whole genome shotgun (WGS) entry which is preliminary data.</text>
</comment>
<proteinExistence type="predicted"/>
<dbReference type="EMBL" id="WQMT02000002">
    <property type="protein sequence ID" value="KAG9226681.1"/>
    <property type="molecule type" value="Genomic_DNA"/>
</dbReference>
<reference evidence="1 2" key="1">
    <citation type="journal article" date="2021" name="Appl. Environ. Microbiol.">
        <title>Genetic linkage and physical mapping for an oyster mushroom Pleurotus cornucopiae and QTL analysis for the trait cap color.</title>
        <authorList>
            <person name="Zhang Y."/>
            <person name="Gao W."/>
            <person name="Sonnenberg A."/>
            <person name="Chen Q."/>
            <person name="Zhang J."/>
            <person name="Huang C."/>
        </authorList>
    </citation>
    <scope>NUCLEOTIDE SEQUENCE [LARGE SCALE GENOMIC DNA]</scope>
    <source>
        <strain evidence="1">CCMSSC00406</strain>
    </source>
</reference>
<dbReference type="Proteomes" id="UP000824881">
    <property type="component" value="Unassembled WGS sequence"/>
</dbReference>
<protein>
    <submittedName>
        <fullName evidence="1">Uncharacterized protein</fullName>
    </submittedName>
</protein>
<keyword evidence="2" id="KW-1185">Reference proteome</keyword>
<accession>A0ACB7J9K9</accession>
<gene>
    <name evidence="1" type="ORF">CCMSSC00406_0006094</name>
</gene>
<organism evidence="1 2">
    <name type="scientific">Pleurotus cornucopiae</name>
    <name type="common">Cornucopia mushroom</name>
    <dbReference type="NCBI Taxonomy" id="5321"/>
    <lineage>
        <taxon>Eukaryota</taxon>
        <taxon>Fungi</taxon>
        <taxon>Dikarya</taxon>
        <taxon>Basidiomycota</taxon>
        <taxon>Agaricomycotina</taxon>
        <taxon>Agaricomycetes</taxon>
        <taxon>Agaricomycetidae</taxon>
        <taxon>Agaricales</taxon>
        <taxon>Pleurotineae</taxon>
        <taxon>Pleurotaceae</taxon>
        <taxon>Pleurotus</taxon>
    </lineage>
</organism>
<evidence type="ECO:0000313" key="2">
    <source>
        <dbReference type="Proteomes" id="UP000824881"/>
    </source>
</evidence>
<name>A0ACB7J9K9_PLECO</name>
<evidence type="ECO:0000313" key="1">
    <source>
        <dbReference type="EMBL" id="KAG9226681.1"/>
    </source>
</evidence>